<dbReference type="HOGENOM" id="CLU_099756_0_0_7"/>
<dbReference type="KEGG" id="dvl:Dvul_1298"/>
<accession>A0A0H3A778</accession>
<organism evidence="1 2">
    <name type="scientific">Nitratidesulfovibrio vulgaris (strain DP4)</name>
    <name type="common">Desulfovibrio vulgaris</name>
    <dbReference type="NCBI Taxonomy" id="391774"/>
    <lineage>
        <taxon>Bacteria</taxon>
        <taxon>Pseudomonadati</taxon>
        <taxon>Thermodesulfobacteriota</taxon>
        <taxon>Desulfovibrionia</taxon>
        <taxon>Desulfovibrionales</taxon>
        <taxon>Desulfovibrionaceae</taxon>
        <taxon>Nitratidesulfovibrio</taxon>
    </lineage>
</organism>
<dbReference type="AlphaFoldDB" id="A0A0H3A778"/>
<gene>
    <name evidence="1" type="ordered locus">Dvul_1298</name>
</gene>
<evidence type="ECO:0000313" key="1">
    <source>
        <dbReference type="EMBL" id="ABM28317.1"/>
    </source>
</evidence>
<dbReference type="SUPFAM" id="SSF56300">
    <property type="entry name" value="Metallo-dependent phosphatases"/>
    <property type="match status" value="1"/>
</dbReference>
<name>A0A0H3A778_NITV4</name>
<evidence type="ECO:0000313" key="2">
    <source>
        <dbReference type="Proteomes" id="UP000009173"/>
    </source>
</evidence>
<dbReference type="InterPro" id="IPR029052">
    <property type="entry name" value="Metallo-depent_PP-like"/>
</dbReference>
<dbReference type="Proteomes" id="UP000009173">
    <property type="component" value="Chromosome"/>
</dbReference>
<protein>
    <submittedName>
        <fullName evidence="1">Uncharacterized protein</fullName>
    </submittedName>
</protein>
<reference evidence="2" key="1">
    <citation type="journal article" date="2009" name="Environ. Microbiol.">
        <title>Contribution of mobile genetic elements to Desulfovibrio vulgaris genome plasticity.</title>
        <authorList>
            <person name="Walker C.B."/>
            <person name="Stolyar S."/>
            <person name="Chivian D."/>
            <person name="Pinel N."/>
            <person name="Gabster J.A."/>
            <person name="Dehal P.S."/>
            <person name="He Z."/>
            <person name="Yang Z.K."/>
            <person name="Yen H.C."/>
            <person name="Zhou J."/>
            <person name="Wall J.D."/>
            <person name="Hazen T.C."/>
            <person name="Arkin A.P."/>
            <person name="Stahl D.A."/>
        </authorList>
    </citation>
    <scope>NUCLEOTIDE SEQUENCE [LARGE SCALE GENOMIC DNA]</scope>
    <source>
        <strain evidence="2">DP4</strain>
    </source>
</reference>
<dbReference type="RefSeq" id="WP_011792182.1">
    <property type="nucleotide sequence ID" value="NC_008751.1"/>
</dbReference>
<proteinExistence type="predicted"/>
<dbReference type="EMBL" id="CP000527">
    <property type="protein sequence ID" value="ABM28317.1"/>
    <property type="molecule type" value="Genomic_DNA"/>
</dbReference>
<sequence length="233" mass="24485">MRKDTGIPTLFIVGPGEFAPDNGEDGAGRLAGLTRKGYDLLKVDDGYLSPKAAQWFMTHAGGTPAGFRSVDGPPQTRIHTVNALRVAVVFFPPLPQGVDDPTPEMVRDALSAGRKARSGADLVIGVSAWGSLNERDMLPRCEGVFDILFGSGTGSAFDGTVDGVAPGVLWARPERDGKGVNVVEVLALPQPGQPNDWVPGITIATRYIMLSDTVAHDPAMEAVIGSVPPVTAE</sequence>